<dbReference type="RefSeq" id="XP_066675026.1">
    <property type="nucleotide sequence ID" value="XM_066805253.1"/>
</dbReference>
<feature type="compositionally biased region" description="Low complexity" evidence="1">
    <location>
        <begin position="94"/>
        <end position="118"/>
    </location>
</feature>
<organism evidence="2 3">
    <name type="scientific">Apiospora hydei</name>
    <dbReference type="NCBI Taxonomy" id="1337664"/>
    <lineage>
        <taxon>Eukaryota</taxon>
        <taxon>Fungi</taxon>
        <taxon>Dikarya</taxon>
        <taxon>Ascomycota</taxon>
        <taxon>Pezizomycotina</taxon>
        <taxon>Sordariomycetes</taxon>
        <taxon>Xylariomycetidae</taxon>
        <taxon>Amphisphaeriales</taxon>
        <taxon>Apiosporaceae</taxon>
        <taxon>Apiospora</taxon>
    </lineage>
</organism>
<feature type="compositionally biased region" description="Basic and acidic residues" evidence="1">
    <location>
        <begin position="149"/>
        <end position="159"/>
    </location>
</feature>
<accession>A0ABR1XC53</accession>
<feature type="region of interest" description="Disordered" evidence="1">
    <location>
        <begin position="1"/>
        <end position="159"/>
    </location>
</feature>
<feature type="compositionally biased region" description="Low complexity" evidence="1">
    <location>
        <begin position="138"/>
        <end position="148"/>
    </location>
</feature>
<name>A0ABR1XC53_9PEZI</name>
<sequence>MASASTESGKAKSVILAETPLGKRSSVEIHVHPASGPGSGTRARAAEAEQRRRRSQVRKSARGRTDREPRRRRRRRRATRPSGAGTRAPPPACLGPAGLRGPPRAAGPGSGRCAAGSSRARHHAAHVVQRYVQDRAPAEAPVAKVAPARPDRDGGEGSRHGAVILTTEFFRQGGLSEPRYVDFPLQERPQMSDHTYWAWDDVKNVLPSGPSAAKDIEFMASVMIHNQVTQKTILAM</sequence>
<protein>
    <submittedName>
        <fullName evidence="2">Uncharacterized protein</fullName>
    </submittedName>
</protein>
<keyword evidence="3" id="KW-1185">Reference proteome</keyword>
<feature type="compositionally biased region" description="Basic residues" evidence="1">
    <location>
        <begin position="70"/>
        <end position="79"/>
    </location>
</feature>
<feature type="compositionally biased region" description="Basic residues" evidence="1">
    <location>
        <begin position="51"/>
        <end position="62"/>
    </location>
</feature>
<proteinExistence type="predicted"/>
<comment type="caution">
    <text evidence="2">The sequence shown here is derived from an EMBL/GenBank/DDBJ whole genome shotgun (WGS) entry which is preliminary data.</text>
</comment>
<evidence type="ECO:0000313" key="3">
    <source>
        <dbReference type="Proteomes" id="UP001433268"/>
    </source>
</evidence>
<evidence type="ECO:0000256" key="1">
    <source>
        <dbReference type="SAM" id="MobiDB-lite"/>
    </source>
</evidence>
<dbReference type="EMBL" id="JAQQWN010000002">
    <property type="protein sequence ID" value="KAK8094253.1"/>
    <property type="molecule type" value="Genomic_DNA"/>
</dbReference>
<dbReference type="GeneID" id="92038313"/>
<evidence type="ECO:0000313" key="2">
    <source>
        <dbReference type="EMBL" id="KAK8094253.1"/>
    </source>
</evidence>
<dbReference type="Proteomes" id="UP001433268">
    <property type="component" value="Unassembled WGS sequence"/>
</dbReference>
<gene>
    <name evidence="2" type="ORF">PG997_000938</name>
</gene>
<reference evidence="2 3" key="1">
    <citation type="submission" date="2023-01" db="EMBL/GenBank/DDBJ databases">
        <title>Analysis of 21 Apiospora genomes using comparative genomics revels a genus with tremendous synthesis potential of carbohydrate active enzymes and secondary metabolites.</title>
        <authorList>
            <person name="Sorensen T."/>
        </authorList>
    </citation>
    <scope>NUCLEOTIDE SEQUENCE [LARGE SCALE GENOMIC DNA]</scope>
    <source>
        <strain evidence="2 3">CBS 114990</strain>
    </source>
</reference>